<evidence type="ECO:0000256" key="1">
    <source>
        <dbReference type="SAM" id="Coils"/>
    </source>
</evidence>
<feature type="coiled-coil region" evidence="1">
    <location>
        <begin position="850"/>
        <end position="884"/>
    </location>
</feature>
<keyword evidence="1" id="KW-0175">Coiled coil</keyword>
<feature type="compositionally biased region" description="Basic and acidic residues" evidence="2">
    <location>
        <begin position="124"/>
        <end position="151"/>
    </location>
</feature>
<dbReference type="Proteomes" id="UP000315496">
    <property type="component" value="Chromosome 2"/>
</dbReference>
<feature type="compositionally biased region" description="Basic and acidic residues" evidence="2">
    <location>
        <begin position="375"/>
        <end position="385"/>
    </location>
</feature>
<dbReference type="SUPFAM" id="SSF64268">
    <property type="entry name" value="PX domain"/>
    <property type="match status" value="1"/>
</dbReference>
<reference evidence="4 5" key="1">
    <citation type="submission" date="2019-05" db="EMBL/GenBank/DDBJ databases">
        <title>The compact genome of Giardia muris reveals important steps in the evolution of intestinal protozoan parasites.</title>
        <authorList>
            <person name="Xu F."/>
            <person name="Jimenez-Gonzalez A."/>
            <person name="Einarsson E."/>
            <person name="Astvaldsson A."/>
            <person name="Peirasmaki D."/>
            <person name="Eckmann L."/>
            <person name="Andersson J.O."/>
            <person name="Svard S.G."/>
            <person name="Jerlstrom-Hultqvist J."/>
        </authorList>
    </citation>
    <scope>NUCLEOTIDE SEQUENCE [LARGE SCALE GENOMIC DNA]</scope>
    <source>
        <strain evidence="4 5">Roberts-Thomson</strain>
    </source>
</reference>
<evidence type="ECO:0000313" key="4">
    <source>
        <dbReference type="EMBL" id="TNJ28567.1"/>
    </source>
</evidence>
<dbReference type="CDD" id="cd06093">
    <property type="entry name" value="PX_domain"/>
    <property type="match status" value="1"/>
</dbReference>
<organism evidence="4 5">
    <name type="scientific">Giardia muris</name>
    <dbReference type="NCBI Taxonomy" id="5742"/>
    <lineage>
        <taxon>Eukaryota</taxon>
        <taxon>Metamonada</taxon>
        <taxon>Diplomonadida</taxon>
        <taxon>Hexamitidae</taxon>
        <taxon>Giardiinae</taxon>
        <taxon>Giardia</taxon>
    </lineage>
</organism>
<proteinExistence type="predicted"/>
<dbReference type="GO" id="GO:0035091">
    <property type="term" value="F:phosphatidylinositol binding"/>
    <property type="evidence" value="ECO:0007669"/>
    <property type="project" value="InterPro"/>
</dbReference>
<evidence type="ECO:0000259" key="3">
    <source>
        <dbReference type="PROSITE" id="PS50195"/>
    </source>
</evidence>
<dbReference type="VEuPathDB" id="GiardiaDB:GMRT_12731"/>
<feature type="compositionally biased region" description="Polar residues" evidence="2">
    <location>
        <begin position="262"/>
        <end position="274"/>
    </location>
</feature>
<keyword evidence="5" id="KW-1185">Reference proteome</keyword>
<protein>
    <submittedName>
        <fullName evidence="4">PX domain-containing protein</fullName>
    </submittedName>
</protein>
<feature type="region of interest" description="Disordered" evidence="2">
    <location>
        <begin position="974"/>
        <end position="995"/>
    </location>
</feature>
<dbReference type="OrthoDB" id="10260728at2759"/>
<feature type="coiled-coil region" evidence="1">
    <location>
        <begin position="1125"/>
        <end position="1214"/>
    </location>
</feature>
<name>A0A4Z1T605_GIAMU</name>
<feature type="region of interest" description="Disordered" evidence="2">
    <location>
        <begin position="100"/>
        <end position="157"/>
    </location>
</feature>
<dbReference type="Pfam" id="PF00787">
    <property type="entry name" value="PX"/>
    <property type="match status" value="1"/>
</dbReference>
<dbReference type="SMART" id="SM00312">
    <property type="entry name" value="PX"/>
    <property type="match status" value="1"/>
</dbReference>
<feature type="region of interest" description="Disordered" evidence="2">
    <location>
        <begin position="189"/>
        <end position="236"/>
    </location>
</feature>
<dbReference type="EMBL" id="VDLU01000002">
    <property type="protein sequence ID" value="TNJ28567.1"/>
    <property type="molecule type" value="Genomic_DNA"/>
</dbReference>
<dbReference type="Gene3D" id="3.30.1520.10">
    <property type="entry name" value="Phox-like domain"/>
    <property type="match status" value="1"/>
</dbReference>
<evidence type="ECO:0000313" key="5">
    <source>
        <dbReference type="Proteomes" id="UP000315496"/>
    </source>
</evidence>
<feature type="region of interest" description="Disordered" evidence="2">
    <location>
        <begin position="367"/>
        <end position="463"/>
    </location>
</feature>
<dbReference type="InterPro" id="IPR001683">
    <property type="entry name" value="PX_dom"/>
</dbReference>
<dbReference type="InterPro" id="IPR036871">
    <property type="entry name" value="PX_dom_sf"/>
</dbReference>
<feature type="domain" description="PX" evidence="3">
    <location>
        <begin position="1467"/>
        <end position="1579"/>
    </location>
</feature>
<evidence type="ECO:0000256" key="2">
    <source>
        <dbReference type="SAM" id="MobiDB-lite"/>
    </source>
</evidence>
<sequence>MDGYAYDNYGDYGGYGDYTGYGDYSGAAENAQDYPYGAMDYNPYSLDGYGYGQGATTSDPYYGAVTGETQPDTQHLPDTYPPMVEPPASIHTDKLVEEQPAHEVDSGTHNDAIERSDVFVPETHSQEIEIDKPKDNEMAKDYQEAEKADEAEKAEEADEIPTAAMEMFGFDTITEASAPATLTLTDLPPADSLFGFGDEFTSEPPPPEVPAPKEEKPKETASTAPEAFFGLDDVSVTDPNPVPVEYPPSTITDPFFDEPEQQEQSKPEMTSQIAPSDPGTLFGFDDPAPESELPASIPIAEEPEVTDAVSEAHIIREDSEGSMFAVPSTATALATDIANDPGTLLFGFDEPTGPTAQTNLEDQLATESADTIDADETKNKDKVPEVVEQTADPGTELPESIFDFTVSEPATADTVPIPSNEEPQVQVSMDSVPVIPSASEKEDPTKTSQTPASHDPVDERPDDIMFGFGEEETETAPISAAATLSAPVDLFGFGPSPDADADVKSASPEIMENHVESEPVPDVIIFEEKESKNVDEEVPVPDVRDADESLEDSIGRIPTPISFGTETDGMSIPIPVPIVNIEATTMATERVEMEETALTLSLAGDSAVDLKEKADEPPSAAPAFDLDALLHATAAKVGIAPAALANIAMTETPDFTVFAPEDAIGQSTGLHAPSAISEGDDAAKREEDVPSPQTLKEEIREPTPLPEEPPITQEDIEEEIRALDSVLANTYTMPVRSELHQELLDGLSQPTTALDEIGAEIYRLREENRILSRKIEDARIIRKGENVDADISENYFVGLLDDDQEEFGLQYLVSSETLTSDEYQRIITALTNPEGKYYDGALALFTPAELEELQAGVHEVTSRIQQIDAKRTDLVQDLKKLSDDALAVETEKIWKQIDVAEEQKLRLQAYEELRRKRALDEEECCRTLLQEEADRARAAQMADEENYRRLQEEHMQLMERERLAQELRLSEEEERARAQREQEEKDLQRLREEEAQRRRDMERALAADIELTAEKAAELDKVRRAEELAEFERRRRELEEAAYLASEEKRQKLLLEKERLEAEMAQIEELGAQEQGLSEDLAYRLRKAQETINAQVATNDPEIQRLEAELATMRARTAAPGGKSVEELQAVSLQLQSQIQQMRAIHEDALRKANAKDTAEDPEIERLRAQIEDLKKKVTNVEKTVRRETREKNVREARLVAARKKSELKTLNTEFAKRMQALDVEMHILQDKITRREAKLQRLLASGGARSRYDPSMPNSLTTVSASMKTTSDLSEHPLLVSLRKEYAARIAEQEARRLTYANERARIHADNEARSSKTMAPVHAPIPDAELQSHAQRRRIIEEEHENMRRAADMALVDVSPIKPLERHTRSIVDRWRRHEEEYGAAQQIAERLTHAYDSASKAMIPESPEDERERRYIARIRRYTSDKVDATYNSYREVPASHVFEGTVNSCVKIGSNPAHAHPTRFIVQALSTTWCIEGKRSPYVLYTFLVSTEHGVFEVSKRYSELKELSGLMAARFSAFSLAPFPTDKVHGRPTDAQVEARKQALERYLTSLNDITAIRTSKEYIAFLKTETIHHVLQYHQRR</sequence>
<comment type="caution">
    <text evidence="4">The sequence shown here is derived from an EMBL/GenBank/DDBJ whole genome shotgun (WGS) entry which is preliminary data.</text>
</comment>
<feature type="region of interest" description="Disordered" evidence="2">
    <location>
        <begin position="666"/>
        <end position="710"/>
    </location>
</feature>
<dbReference type="PROSITE" id="PS50195">
    <property type="entry name" value="PX"/>
    <property type="match status" value="1"/>
</dbReference>
<gene>
    <name evidence="4" type="ORF">GMRT_12731</name>
</gene>
<feature type="compositionally biased region" description="Basic and acidic residues" evidence="2">
    <location>
        <begin position="100"/>
        <end position="117"/>
    </location>
</feature>
<feature type="region of interest" description="Disordered" evidence="2">
    <location>
        <begin position="249"/>
        <end position="307"/>
    </location>
</feature>
<accession>A0A4Z1T605</accession>